<evidence type="ECO:0000313" key="3">
    <source>
        <dbReference type="Proteomes" id="UP000069697"/>
    </source>
</evidence>
<dbReference type="EMBL" id="BCNV01000003">
    <property type="protein sequence ID" value="GAS83714.1"/>
    <property type="molecule type" value="Genomic_DNA"/>
</dbReference>
<evidence type="ECO:0008006" key="4">
    <source>
        <dbReference type="Google" id="ProtNLM"/>
    </source>
</evidence>
<name>A0A100VQ00_PAEAM</name>
<organism evidence="2 3">
    <name type="scientific">Paenibacillus amylolyticus</name>
    <dbReference type="NCBI Taxonomy" id="1451"/>
    <lineage>
        <taxon>Bacteria</taxon>
        <taxon>Bacillati</taxon>
        <taxon>Bacillota</taxon>
        <taxon>Bacilli</taxon>
        <taxon>Bacillales</taxon>
        <taxon>Paenibacillaceae</taxon>
        <taxon>Paenibacillus</taxon>
    </lineage>
</organism>
<proteinExistence type="predicted"/>
<dbReference type="RefSeq" id="WP_062836235.1">
    <property type="nucleotide sequence ID" value="NZ_BCNV01000003.1"/>
</dbReference>
<sequence length="212" mass="23005">MPQHYYHRQPAQGQRPSSHAHRQAHTSAYMPPGVVPRSLNETQIQPMYPGVEPHYPGFGEVEASAIVPYGQGVPGGNFYGGGAQVVPPAPVQAPASTGGSGFSLANIGELKGMIDRFGGIDGIMSGIGKMQKVVGGIQQMAPMMKLVMGILPFGKGKSNDSAADADYEEYKTPRKRKRKRQNKPTSVPRRRNTTPIRRKSNSTKRRPKSRKG</sequence>
<feature type="compositionally biased region" description="Basic residues" evidence="1">
    <location>
        <begin position="173"/>
        <end position="212"/>
    </location>
</feature>
<reference evidence="2 3" key="1">
    <citation type="journal article" date="2016" name="Genome Announc.">
        <title>Draft Genome Sequence of Paenibacillus amylolyticus Heshi-A3, Isolated from Fermented Rice Bran in a Japanese Fermented Seafood Dish.</title>
        <authorList>
            <person name="Akuzawa S."/>
            <person name="Nagaoka J."/>
            <person name="Kanekatsu M."/>
            <person name="Kubota E."/>
            <person name="Ohtake R."/>
            <person name="Suzuki T."/>
            <person name="Kanesaki Y."/>
        </authorList>
    </citation>
    <scope>NUCLEOTIDE SEQUENCE [LARGE SCALE GENOMIC DNA]</scope>
    <source>
        <strain evidence="2 3">Heshi-A3</strain>
    </source>
</reference>
<accession>A0A100VQ00</accession>
<dbReference type="AlphaFoldDB" id="A0A100VQ00"/>
<gene>
    <name evidence="2" type="ORF">PAHA3_3804</name>
</gene>
<feature type="region of interest" description="Disordered" evidence="1">
    <location>
        <begin position="158"/>
        <end position="212"/>
    </location>
</feature>
<protein>
    <recommendedName>
        <fullName evidence="4">Tyrosine protein kinase</fullName>
    </recommendedName>
</protein>
<evidence type="ECO:0000256" key="1">
    <source>
        <dbReference type="SAM" id="MobiDB-lite"/>
    </source>
</evidence>
<feature type="region of interest" description="Disordered" evidence="1">
    <location>
        <begin position="1"/>
        <end position="36"/>
    </location>
</feature>
<evidence type="ECO:0000313" key="2">
    <source>
        <dbReference type="EMBL" id="GAS83714.1"/>
    </source>
</evidence>
<comment type="caution">
    <text evidence="2">The sequence shown here is derived from an EMBL/GenBank/DDBJ whole genome shotgun (WGS) entry which is preliminary data.</text>
</comment>
<dbReference type="Proteomes" id="UP000069697">
    <property type="component" value="Unassembled WGS sequence"/>
</dbReference>
<reference evidence="3" key="2">
    <citation type="submission" date="2016-01" db="EMBL/GenBank/DDBJ databases">
        <title>Draft Genome Sequence of Paenibacillus amylolyticus Heshi-A3 that Was Isolated from Fermented Rice Bran with Aging Salted Mackerel, Which Was Named Heshiko as Traditional Fermented Seafood in Japan.</title>
        <authorList>
            <person name="Akuzawa S."/>
            <person name="Nakagawa J."/>
            <person name="Kanekatsu T."/>
            <person name="Kubota E."/>
            <person name="Ohtake R."/>
            <person name="Suzuki T."/>
            <person name="Kanesaki Y."/>
        </authorList>
    </citation>
    <scope>NUCLEOTIDE SEQUENCE [LARGE SCALE GENOMIC DNA]</scope>
    <source>
        <strain evidence="3">Heshi-A3</strain>
    </source>
</reference>
<dbReference type="OrthoDB" id="2680668at2"/>